<dbReference type="InterPro" id="IPR052984">
    <property type="entry name" value="UPF0421"/>
</dbReference>
<evidence type="ECO:0000256" key="4">
    <source>
        <dbReference type="ARBA" id="ARBA00022989"/>
    </source>
</evidence>
<feature type="transmembrane region" description="Helical" evidence="6">
    <location>
        <begin position="119"/>
        <end position="140"/>
    </location>
</feature>
<dbReference type="EMBL" id="FODJ01000006">
    <property type="protein sequence ID" value="SEO29790.1"/>
    <property type="molecule type" value="Genomic_DNA"/>
</dbReference>
<dbReference type="RefSeq" id="WP_091497171.1">
    <property type="nucleotide sequence ID" value="NZ_FODJ01000006.1"/>
</dbReference>
<protein>
    <submittedName>
        <fullName evidence="8">Uncharacterized membrane protein YgaE, UPF0421/DUF939 family</fullName>
    </submittedName>
</protein>
<evidence type="ECO:0000256" key="6">
    <source>
        <dbReference type="SAM" id="Phobius"/>
    </source>
</evidence>
<keyword evidence="9" id="KW-1185">Reference proteome</keyword>
<name>A0A1H8NJJ2_9BACI</name>
<sequence>MKIGYRTLKTAIAAPVAVLIAELLQLDHYGSAGIIAVLCIQPTRKQSFLTAWHRIAAGLLSIVFAYFIFEYLGYSPLTIGLLLVLFIPVTNLFKIAPGIVTSLVILFHFYGDRMVTWPLVVNEVAIMLIGIGTALLLNLYMPSLDAKLMKLQREIESNYQSLFRHFSSYLKGECTTINEELLKQLERNFVLASELVQRDIENTFSRNAQRQQQYFAMRELQLTSLRRMITTIKQLKATVDQSLKIAYLFDDLADAIYPKNPVDYYLEQVQELRRYFERDSLPKTRQEFEIRANLFYLLFEIEQYLTIKHKTITEGDSE</sequence>
<dbReference type="InterPro" id="IPR038323">
    <property type="entry name" value="ArAE_1_C_sf"/>
</dbReference>
<accession>A0A1H8NJJ2</accession>
<dbReference type="Pfam" id="PF06081">
    <property type="entry name" value="ArAE_1"/>
    <property type="match status" value="1"/>
</dbReference>
<keyword evidence="3 6" id="KW-0812">Transmembrane</keyword>
<evidence type="ECO:0000256" key="5">
    <source>
        <dbReference type="ARBA" id="ARBA00023136"/>
    </source>
</evidence>
<dbReference type="GO" id="GO:0005886">
    <property type="term" value="C:plasma membrane"/>
    <property type="evidence" value="ECO:0007669"/>
    <property type="project" value="UniProtKB-SubCell"/>
</dbReference>
<dbReference type="OrthoDB" id="357521at2"/>
<dbReference type="Pfam" id="PF11728">
    <property type="entry name" value="ArAE_1_C"/>
    <property type="match status" value="1"/>
</dbReference>
<reference evidence="8 9" key="1">
    <citation type="submission" date="2016-10" db="EMBL/GenBank/DDBJ databases">
        <authorList>
            <person name="de Groot N.N."/>
        </authorList>
    </citation>
    <scope>NUCLEOTIDE SEQUENCE [LARGE SCALE GENOMIC DNA]</scope>
    <source>
        <strain evidence="8 9">CGMCC 1.10434</strain>
    </source>
</reference>
<feature type="domain" description="Putative aromatic acid exporter C-terminal" evidence="7">
    <location>
        <begin position="145"/>
        <end position="309"/>
    </location>
</feature>
<comment type="subcellular location">
    <subcellularLocation>
        <location evidence="1">Cell membrane</location>
        <topology evidence="1">Multi-pass membrane protein</topology>
    </subcellularLocation>
</comment>
<keyword evidence="4 6" id="KW-1133">Transmembrane helix</keyword>
<dbReference type="PANTHER" id="PTHR40064:SF1">
    <property type="entry name" value="MEMBRANE PROTEIN"/>
    <property type="match status" value="1"/>
</dbReference>
<dbReference type="InterPro" id="IPR010343">
    <property type="entry name" value="ArAE_1"/>
</dbReference>
<feature type="transmembrane region" description="Helical" evidence="6">
    <location>
        <begin position="49"/>
        <end position="69"/>
    </location>
</feature>
<dbReference type="Proteomes" id="UP000199300">
    <property type="component" value="Unassembled WGS sequence"/>
</dbReference>
<gene>
    <name evidence="8" type="ORF">SAMN04488134_1062</name>
</gene>
<dbReference type="AlphaFoldDB" id="A0A1H8NJJ2"/>
<dbReference type="Gene3D" id="1.20.120.940">
    <property type="entry name" value="Putative aromatic acid exporter, C-terminal domain"/>
    <property type="match status" value="1"/>
</dbReference>
<keyword evidence="5 6" id="KW-0472">Membrane</keyword>
<dbReference type="PANTHER" id="PTHR40064">
    <property type="entry name" value="MEMBRANE PROTEIN-RELATED"/>
    <property type="match status" value="1"/>
</dbReference>
<organism evidence="8 9">
    <name type="scientific">Amphibacillus marinus</name>
    <dbReference type="NCBI Taxonomy" id="872970"/>
    <lineage>
        <taxon>Bacteria</taxon>
        <taxon>Bacillati</taxon>
        <taxon>Bacillota</taxon>
        <taxon>Bacilli</taxon>
        <taxon>Bacillales</taxon>
        <taxon>Bacillaceae</taxon>
        <taxon>Amphibacillus</taxon>
    </lineage>
</organism>
<evidence type="ECO:0000256" key="2">
    <source>
        <dbReference type="ARBA" id="ARBA00022475"/>
    </source>
</evidence>
<evidence type="ECO:0000259" key="7">
    <source>
        <dbReference type="Pfam" id="PF11728"/>
    </source>
</evidence>
<feature type="transmembrane region" description="Helical" evidence="6">
    <location>
        <begin position="81"/>
        <end position="107"/>
    </location>
</feature>
<evidence type="ECO:0000313" key="8">
    <source>
        <dbReference type="EMBL" id="SEO29790.1"/>
    </source>
</evidence>
<evidence type="ECO:0000313" key="9">
    <source>
        <dbReference type="Proteomes" id="UP000199300"/>
    </source>
</evidence>
<dbReference type="STRING" id="872970.SAMN04488134_1062"/>
<proteinExistence type="predicted"/>
<evidence type="ECO:0000256" key="3">
    <source>
        <dbReference type="ARBA" id="ARBA00022692"/>
    </source>
</evidence>
<keyword evidence="2" id="KW-1003">Cell membrane</keyword>
<evidence type="ECO:0000256" key="1">
    <source>
        <dbReference type="ARBA" id="ARBA00004651"/>
    </source>
</evidence>
<dbReference type="InterPro" id="IPR021062">
    <property type="entry name" value="ArAE_1_C"/>
</dbReference>